<dbReference type="PANTHER" id="PTHR34471:SF1">
    <property type="entry name" value="ARGININE REPRESSOR"/>
    <property type="match status" value="1"/>
</dbReference>
<feature type="domain" description="Arginine repressor DNA-binding" evidence="11">
    <location>
        <begin position="21"/>
        <end position="84"/>
    </location>
</feature>
<dbReference type="PRINTS" id="PR01467">
    <property type="entry name" value="ARGREPRESSOR"/>
</dbReference>
<evidence type="ECO:0000256" key="2">
    <source>
        <dbReference type="ARBA" id="ARBA00008316"/>
    </source>
</evidence>
<dbReference type="Gene3D" id="1.10.10.10">
    <property type="entry name" value="Winged helix-like DNA-binding domain superfamily/Winged helix DNA-binding domain"/>
    <property type="match status" value="1"/>
</dbReference>
<evidence type="ECO:0000256" key="9">
    <source>
        <dbReference type="NCBIfam" id="TIGR01529"/>
    </source>
</evidence>
<dbReference type="Gene3D" id="3.30.1360.40">
    <property type="match status" value="1"/>
</dbReference>
<organism evidence="13 14">
    <name type="scientific">Frankia umida</name>
    <dbReference type="NCBI Taxonomy" id="573489"/>
    <lineage>
        <taxon>Bacteria</taxon>
        <taxon>Bacillati</taxon>
        <taxon>Actinomycetota</taxon>
        <taxon>Actinomycetes</taxon>
        <taxon>Frankiales</taxon>
        <taxon>Frankiaceae</taxon>
        <taxon>Frankia</taxon>
    </lineage>
</organism>
<keyword evidence="7 8" id="KW-0804">Transcription</keyword>
<dbReference type="NCBIfam" id="TIGR01529">
    <property type="entry name" value="argR_whole"/>
    <property type="match status" value="1"/>
</dbReference>
<comment type="caution">
    <text evidence="13">The sequence shown here is derived from an EMBL/GenBank/DDBJ whole genome shotgun (WGS) entry which is preliminary data.</text>
</comment>
<gene>
    <name evidence="8 13" type="primary">argR</name>
    <name evidence="13" type="ORF">MXD59_25420</name>
</gene>
<comment type="subcellular location">
    <subcellularLocation>
        <location evidence="1 8">Cytoplasm</location>
    </subcellularLocation>
</comment>
<dbReference type="PANTHER" id="PTHR34471">
    <property type="entry name" value="ARGININE REPRESSOR"/>
    <property type="match status" value="1"/>
</dbReference>
<feature type="region of interest" description="Disordered" evidence="10">
    <location>
        <begin position="211"/>
        <end position="234"/>
    </location>
</feature>
<evidence type="ECO:0000256" key="6">
    <source>
        <dbReference type="ARBA" id="ARBA00023125"/>
    </source>
</evidence>
<evidence type="ECO:0000259" key="12">
    <source>
        <dbReference type="Pfam" id="PF02863"/>
    </source>
</evidence>
<protein>
    <recommendedName>
        <fullName evidence="8 9">Arginine repressor</fullName>
    </recommendedName>
</protein>
<evidence type="ECO:0000256" key="8">
    <source>
        <dbReference type="HAMAP-Rule" id="MF_00173"/>
    </source>
</evidence>
<feature type="compositionally biased region" description="Gly residues" evidence="10">
    <location>
        <begin position="162"/>
        <end position="176"/>
    </location>
</feature>
<evidence type="ECO:0000256" key="4">
    <source>
        <dbReference type="ARBA" id="ARBA00022491"/>
    </source>
</evidence>
<evidence type="ECO:0000256" key="5">
    <source>
        <dbReference type="ARBA" id="ARBA00023015"/>
    </source>
</evidence>
<evidence type="ECO:0000259" key="11">
    <source>
        <dbReference type="Pfam" id="PF01316"/>
    </source>
</evidence>
<feature type="region of interest" description="Disordered" evidence="10">
    <location>
        <begin position="160"/>
        <end position="189"/>
    </location>
</feature>
<keyword evidence="3 8" id="KW-0963">Cytoplasm</keyword>
<dbReference type="HAMAP" id="MF_00173">
    <property type="entry name" value="Arg_repressor"/>
    <property type="match status" value="1"/>
</dbReference>
<evidence type="ECO:0000313" key="14">
    <source>
        <dbReference type="Proteomes" id="UP001201873"/>
    </source>
</evidence>
<evidence type="ECO:0000313" key="13">
    <source>
        <dbReference type="EMBL" id="MCK9879058.1"/>
    </source>
</evidence>
<comment type="similarity">
    <text evidence="2 8">Belongs to the ArgR family.</text>
</comment>
<name>A0ABT0K5J9_9ACTN</name>
<keyword evidence="8" id="KW-0028">Amino-acid biosynthesis</keyword>
<dbReference type="InterPro" id="IPR036390">
    <property type="entry name" value="WH_DNA-bd_sf"/>
</dbReference>
<comment type="pathway">
    <text evidence="8">Amino-acid biosynthesis; L-arginine biosynthesis [regulation].</text>
</comment>
<dbReference type="Pfam" id="PF01316">
    <property type="entry name" value="Arg_repressor"/>
    <property type="match status" value="1"/>
</dbReference>
<keyword evidence="5 8" id="KW-0805">Transcription regulation</keyword>
<dbReference type="InterPro" id="IPR001669">
    <property type="entry name" value="Arg_repress"/>
</dbReference>
<keyword evidence="8" id="KW-0055">Arginine biosynthesis</keyword>
<dbReference type="InterPro" id="IPR036251">
    <property type="entry name" value="Arg_repress_C_sf"/>
</dbReference>
<sequence length="234" mass="23687">MNAVDTGPGAGTGLRRAAPLTKHARQARLAALIGQRSVRSQSELARLLAAEGVQVTQATLSRDLEEIGAAKVRGVDGALVYAVEGNLAPAETVRLPLTRLCEELLVSAEANGDLVVLRTPPGAAQLFASALDREDSPAIMGTIAGDDTVLVVCRAALPTDGPAGGHAGGPSSGGVPGRDAPSRRRMPVGGVVPIGGPALAAYLLWLADGRSRTAAPPDPQPPAPAPADPNHPVT</sequence>
<evidence type="ECO:0000256" key="7">
    <source>
        <dbReference type="ARBA" id="ARBA00023163"/>
    </source>
</evidence>
<evidence type="ECO:0000256" key="3">
    <source>
        <dbReference type="ARBA" id="ARBA00022490"/>
    </source>
</evidence>
<accession>A0ABT0K5J9</accession>
<dbReference type="EMBL" id="JALKFT010000063">
    <property type="protein sequence ID" value="MCK9879058.1"/>
    <property type="molecule type" value="Genomic_DNA"/>
</dbReference>
<keyword evidence="4 8" id="KW-0678">Repressor</keyword>
<dbReference type="SUPFAM" id="SSF46785">
    <property type="entry name" value="Winged helix' DNA-binding domain"/>
    <property type="match status" value="1"/>
</dbReference>
<dbReference type="InterPro" id="IPR020899">
    <property type="entry name" value="Arg_repress_C"/>
</dbReference>
<proteinExistence type="inferred from homology"/>
<keyword evidence="14" id="KW-1185">Reference proteome</keyword>
<reference evidence="13 14" key="1">
    <citation type="submission" date="2022-04" db="EMBL/GenBank/DDBJ databases">
        <title>Genome diversity in the genus Frankia.</title>
        <authorList>
            <person name="Carlos-Shanley C."/>
            <person name="Hahn D."/>
        </authorList>
    </citation>
    <scope>NUCLEOTIDE SEQUENCE [LARGE SCALE GENOMIC DNA]</scope>
    <source>
        <strain evidence="13 14">Ag45/Mut15</strain>
    </source>
</reference>
<dbReference type="Proteomes" id="UP001201873">
    <property type="component" value="Unassembled WGS sequence"/>
</dbReference>
<evidence type="ECO:0000256" key="1">
    <source>
        <dbReference type="ARBA" id="ARBA00004496"/>
    </source>
</evidence>
<dbReference type="InterPro" id="IPR036388">
    <property type="entry name" value="WH-like_DNA-bd_sf"/>
</dbReference>
<keyword evidence="6 8" id="KW-0238">DNA-binding</keyword>
<dbReference type="SUPFAM" id="SSF55252">
    <property type="entry name" value="C-terminal domain of arginine repressor"/>
    <property type="match status" value="1"/>
</dbReference>
<dbReference type="Pfam" id="PF02863">
    <property type="entry name" value="Arg_repressor_C"/>
    <property type="match status" value="1"/>
</dbReference>
<dbReference type="RefSeq" id="WP_248827108.1">
    <property type="nucleotide sequence ID" value="NZ_JALKFT010000063.1"/>
</dbReference>
<dbReference type="InterPro" id="IPR020900">
    <property type="entry name" value="Arg_repress_DNA-bd"/>
</dbReference>
<feature type="domain" description="Arginine repressor C-terminal" evidence="12">
    <location>
        <begin position="102"/>
        <end position="155"/>
    </location>
</feature>
<evidence type="ECO:0000256" key="10">
    <source>
        <dbReference type="SAM" id="MobiDB-lite"/>
    </source>
</evidence>
<feature type="compositionally biased region" description="Pro residues" evidence="10">
    <location>
        <begin position="216"/>
        <end position="234"/>
    </location>
</feature>
<comment type="function">
    <text evidence="8">Regulates arginine biosynthesis genes.</text>
</comment>